<proteinExistence type="inferred from homology"/>
<evidence type="ECO:0000313" key="3">
    <source>
        <dbReference type="EMBL" id="TFV96631.1"/>
    </source>
</evidence>
<evidence type="ECO:0000256" key="1">
    <source>
        <dbReference type="ARBA" id="ARBA00007689"/>
    </source>
</evidence>
<reference evidence="3 4" key="1">
    <citation type="journal article" date="2018" name="J. Microbiol.">
        <title>Leifsonia flava sp. nov., a novel actinobacterium isolated from the rhizosphere of Aquilegia viridiflora.</title>
        <authorList>
            <person name="Cai Y."/>
            <person name="Tao W.Z."/>
            <person name="Ma Y.J."/>
            <person name="Cheng J."/>
            <person name="Zhang M.Y."/>
            <person name="Zhang Y.X."/>
        </authorList>
    </citation>
    <scope>NUCLEOTIDE SEQUENCE [LARGE SCALE GENOMIC DNA]</scope>
    <source>
        <strain evidence="3 4">SYP-B2174</strain>
    </source>
</reference>
<dbReference type="PANTHER" id="PTHR35174:SF3">
    <property type="entry name" value="BLL7171 PROTEIN"/>
    <property type="match status" value="1"/>
</dbReference>
<dbReference type="RefSeq" id="WP_135120610.1">
    <property type="nucleotide sequence ID" value="NZ_SPQZ01000004.1"/>
</dbReference>
<accession>A0A4Y9QVN6</accession>
<organism evidence="3 4">
    <name type="scientific">Orlajensenia leifsoniae</name>
    <dbReference type="NCBI Taxonomy" id="2561933"/>
    <lineage>
        <taxon>Bacteria</taxon>
        <taxon>Bacillati</taxon>
        <taxon>Actinomycetota</taxon>
        <taxon>Actinomycetes</taxon>
        <taxon>Micrococcales</taxon>
        <taxon>Microbacteriaceae</taxon>
        <taxon>Orlajensenia</taxon>
    </lineage>
</organism>
<dbReference type="PANTHER" id="PTHR35174">
    <property type="entry name" value="BLL7171 PROTEIN-RELATED"/>
    <property type="match status" value="1"/>
</dbReference>
<dbReference type="Gene3D" id="3.30.70.1060">
    <property type="entry name" value="Dimeric alpha+beta barrel"/>
    <property type="match status" value="1"/>
</dbReference>
<dbReference type="Proteomes" id="UP000298127">
    <property type="component" value="Unassembled WGS sequence"/>
</dbReference>
<name>A0A4Y9QVN6_9MICO</name>
<dbReference type="AlphaFoldDB" id="A0A4Y9QVN6"/>
<protein>
    <recommendedName>
        <fullName evidence="2">YCII-related domain-containing protein</fullName>
    </recommendedName>
</protein>
<comment type="similarity">
    <text evidence="1">Belongs to the YciI family.</text>
</comment>
<dbReference type="SUPFAM" id="SSF54909">
    <property type="entry name" value="Dimeric alpha+beta barrel"/>
    <property type="match status" value="1"/>
</dbReference>
<dbReference type="InterPro" id="IPR011008">
    <property type="entry name" value="Dimeric_a/b-barrel"/>
</dbReference>
<gene>
    <name evidence="3" type="ORF">E4M00_11120</name>
</gene>
<dbReference type="InterPro" id="IPR005545">
    <property type="entry name" value="YCII"/>
</dbReference>
<keyword evidence="4" id="KW-1185">Reference proteome</keyword>
<sequence>MRYMLFVATDPEAEPYDAEQDDIQDWVKEVYGSGKGVVGDRLREPQDARVVRVRGDDLLVTDGPFTESKEWIAGFDILECASLDEAVEIASRHPMARFGRIEVREFWTLGLDSGA</sequence>
<evidence type="ECO:0000313" key="4">
    <source>
        <dbReference type="Proteomes" id="UP000298127"/>
    </source>
</evidence>
<dbReference type="Pfam" id="PF03795">
    <property type="entry name" value="YCII"/>
    <property type="match status" value="1"/>
</dbReference>
<feature type="domain" description="YCII-related" evidence="2">
    <location>
        <begin position="1"/>
        <end position="106"/>
    </location>
</feature>
<comment type="caution">
    <text evidence="3">The sequence shown here is derived from an EMBL/GenBank/DDBJ whole genome shotgun (WGS) entry which is preliminary data.</text>
</comment>
<dbReference type="EMBL" id="SPQZ01000004">
    <property type="protein sequence ID" value="TFV96631.1"/>
    <property type="molecule type" value="Genomic_DNA"/>
</dbReference>
<evidence type="ECO:0000259" key="2">
    <source>
        <dbReference type="Pfam" id="PF03795"/>
    </source>
</evidence>